<evidence type="ECO:0000313" key="2">
    <source>
        <dbReference type="EMBL" id="KAH3681891.1"/>
    </source>
</evidence>
<keyword evidence="1" id="KW-1133">Transmembrane helix</keyword>
<dbReference type="Proteomes" id="UP000774326">
    <property type="component" value="Unassembled WGS sequence"/>
</dbReference>
<gene>
    <name evidence="2" type="ORF">WICPIJ_007138</name>
</gene>
<dbReference type="EMBL" id="JAEUBG010004183">
    <property type="protein sequence ID" value="KAH3681891.1"/>
    <property type="molecule type" value="Genomic_DNA"/>
</dbReference>
<proteinExistence type="predicted"/>
<protein>
    <submittedName>
        <fullName evidence="2">Uncharacterized protein</fullName>
    </submittedName>
</protein>
<reference evidence="2" key="2">
    <citation type="submission" date="2021-01" db="EMBL/GenBank/DDBJ databases">
        <authorList>
            <person name="Schikora-Tamarit M.A."/>
        </authorList>
    </citation>
    <scope>NUCLEOTIDE SEQUENCE</scope>
    <source>
        <strain evidence="2">CBS2887</strain>
    </source>
</reference>
<keyword evidence="1" id="KW-0812">Transmembrane</keyword>
<keyword evidence="1" id="KW-0472">Membrane</keyword>
<dbReference type="AlphaFoldDB" id="A0A9P8TKQ2"/>
<evidence type="ECO:0000256" key="1">
    <source>
        <dbReference type="SAM" id="Phobius"/>
    </source>
</evidence>
<keyword evidence="3" id="KW-1185">Reference proteome</keyword>
<reference evidence="2" key="1">
    <citation type="journal article" date="2021" name="Open Biol.">
        <title>Shared evolutionary footprints suggest mitochondrial oxidative damage underlies multiple complex I losses in fungi.</title>
        <authorList>
            <person name="Schikora-Tamarit M.A."/>
            <person name="Marcet-Houben M."/>
            <person name="Nosek J."/>
            <person name="Gabaldon T."/>
        </authorList>
    </citation>
    <scope>NUCLEOTIDE SEQUENCE</scope>
    <source>
        <strain evidence="2">CBS2887</strain>
    </source>
</reference>
<evidence type="ECO:0000313" key="3">
    <source>
        <dbReference type="Proteomes" id="UP000774326"/>
    </source>
</evidence>
<sequence length="259" mass="29292">MSFQIREIFTAFRLRRSTQTLVILVSPCVSVGFLLDPVLVLRHVVEGNGVLSRLCDVDLDDWRDELQEKAWHVQQPRERGLQEIDNQPFDMRPIVGPELRLSGGHLFLGLRREGRVLDQTVHEDEHVVSDLEWLDCGVLVFLLDQSTDFLHDLISDVGHMGTTRGRGDGVDEGDLIEGIVRDCERDLPAAFGLRVIKLLVDDGRLLLQIHILSVVGSLGVQRLDVHFHIGFEVLDLQRDTIQRDTNAFHRAGNIIDTTS</sequence>
<organism evidence="2 3">
    <name type="scientific">Wickerhamomyces pijperi</name>
    <name type="common">Yeast</name>
    <name type="synonym">Pichia pijperi</name>
    <dbReference type="NCBI Taxonomy" id="599730"/>
    <lineage>
        <taxon>Eukaryota</taxon>
        <taxon>Fungi</taxon>
        <taxon>Dikarya</taxon>
        <taxon>Ascomycota</taxon>
        <taxon>Saccharomycotina</taxon>
        <taxon>Saccharomycetes</taxon>
        <taxon>Phaffomycetales</taxon>
        <taxon>Wickerhamomycetaceae</taxon>
        <taxon>Wickerhamomyces</taxon>
    </lineage>
</organism>
<accession>A0A9P8TKQ2</accession>
<comment type="caution">
    <text evidence="2">The sequence shown here is derived from an EMBL/GenBank/DDBJ whole genome shotgun (WGS) entry which is preliminary data.</text>
</comment>
<feature type="transmembrane region" description="Helical" evidence="1">
    <location>
        <begin position="21"/>
        <end position="45"/>
    </location>
</feature>
<name>A0A9P8TKQ2_WICPI</name>